<proteinExistence type="predicted"/>
<dbReference type="VEuPathDB" id="FungiDB:CPAG_09829"/>
<organism evidence="1 2">
    <name type="scientific">Coccidioides posadasii RMSCC 3488</name>
    <dbReference type="NCBI Taxonomy" id="454284"/>
    <lineage>
        <taxon>Eukaryota</taxon>
        <taxon>Fungi</taxon>
        <taxon>Dikarya</taxon>
        <taxon>Ascomycota</taxon>
        <taxon>Pezizomycotina</taxon>
        <taxon>Eurotiomycetes</taxon>
        <taxon>Eurotiomycetidae</taxon>
        <taxon>Onygenales</taxon>
        <taxon>Onygenaceae</taxon>
        <taxon>Coccidioides</taxon>
    </lineage>
</organism>
<accession>A0A0J6INN3</accession>
<evidence type="ECO:0000313" key="1">
    <source>
        <dbReference type="EMBL" id="KMM73542.1"/>
    </source>
</evidence>
<sequence length="219" mass="24740">MKVKTIQLLESQDWLVFEENQQRFLTSLAAYQRSAGGFSTTSITDVKTAKGSALGTIPADGMSAMLGKDEKAQVFSDVEITSNCTALILWRRWYHLKCSWRDSILENIHLYYRFHTLTHPALERVEMCRLLSSHQLQNYNTAKIIPQKSTSSQGWWRKFSLIPAWKIGWKFTLVAQGKLSIGFLRLFAIKTSGLVGNDISGYCYLAGLRGFSANTKAVC</sequence>
<name>A0A0J6INN3_COCPO</name>
<reference evidence="1 2" key="1">
    <citation type="submission" date="2007-06" db="EMBL/GenBank/DDBJ databases">
        <title>The Genome Sequence of Coccidioides posadasii RMSCC_3488.</title>
        <authorList>
            <consortium name="Coccidioides Genome Resources Consortium"/>
            <consortium name="The Broad Institute Genome Sequencing Platform"/>
            <person name="Henn M.R."/>
            <person name="Sykes S."/>
            <person name="Young S."/>
            <person name="Jaffe D."/>
            <person name="Berlin A."/>
            <person name="Alvarez P."/>
            <person name="Butler J."/>
            <person name="Gnerre S."/>
            <person name="Grabherr M."/>
            <person name="Mauceli E."/>
            <person name="Brockman W."/>
            <person name="Kodira C."/>
            <person name="Alvarado L."/>
            <person name="Zeng Q."/>
            <person name="Crawford M."/>
            <person name="Antoine C."/>
            <person name="Devon K."/>
            <person name="Galgiani J."/>
            <person name="Orsborn K."/>
            <person name="Lewis M.L."/>
            <person name="Nusbaum C."/>
            <person name="Galagan J."/>
            <person name="Birren B."/>
        </authorList>
    </citation>
    <scope>NUCLEOTIDE SEQUENCE [LARGE SCALE GENOMIC DNA]</scope>
    <source>
        <strain evidence="1 2">RMSCC 3488</strain>
    </source>
</reference>
<dbReference type="AlphaFoldDB" id="A0A0J6INN3"/>
<protein>
    <submittedName>
        <fullName evidence="1">Uncharacterized protein</fullName>
    </submittedName>
</protein>
<evidence type="ECO:0000313" key="2">
    <source>
        <dbReference type="Proteomes" id="UP000054567"/>
    </source>
</evidence>
<dbReference type="EMBL" id="DS268114">
    <property type="protein sequence ID" value="KMM73542.1"/>
    <property type="molecule type" value="Genomic_DNA"/>
</dbReference>
<reference evidence="2" key="3">
    <citation type="journal article" date="2010" name="Genome Res.">
        <title>Population genomic sequencing of Coccidioides fungi reveals recent hybridization and transposon control.</title>
        <authorList>
            <person name="Neafsey D.E."/>
            <person name="Barker B.M."/>
            <person name="Sharpton T.J."/>
            <person name="Stajich J.E."/>
            <person name="Park D.J."/>
            <person name="Whiston E."/>
            <person name="Hung C.-Y."/>
            <person name="McMahan C."/>
            <person name="White J."/>
            <person name="Sykes S."/>
            <person name="Heiman D."/>
            <person name="Young S."/>
            <person name="Zeng Q."/>
            <person name="Abouelleil A."/>
            <person name="Aftuck L."/>
            <person name="Bessette D."/>
            <person name="Brown A."/>
            <person name="FitzGerald M."/>
            <person name="Lui A."/>
            <person name="Macdonald J.P."/>
            <person name="Priest M."/>
            <person name="Orbach M.J."/>
            <person name="Galgiani J.N."/>
            <person name="Kirkland T.N."/>
            <person name="Cole G.T."/>
            <person name="Birren B.W."/>
            <person name="Henn M.R."/>
            <person name="Taylor J.W."/>
            <person name="Rounsley S.D."/>
        </authorList>
    </citation>
    <scope>NUCLEOTIDE SEQUENCE [LARGE SCALE GENOMIC DNA]</scope>
    <source>
        <strain evidence="2">RMSCC 3488</strain>
    </source>
</reference>
<reference evidence="2" key="2">
    <citation type="journal article" date="2009" name="Genome Res.">
        <title>Comparative genomic analyses of the human fungal pathogens Coccidioides and their relatives.</title>
        <authorList>
            <person name="Sharpton T.J."/>
            <person name="Stajich J.E."/>
            <person name="Rounsley S.D."/>
            <person name="Gardner M.J."/>
            <person name="Wortman J.R."/>
            <person name="Jordar V.S."/>
            <person name="Maiti R."/>
            <person name="Kodira C.D."/>
            <person name="Neafsey D.E."/>
            <person name="Zeng Q."/>
            <person name="Hung C.-Y."/>
            <person name="McMahan C."/>
            <person name="Muszewska A."/>
            <person name="Grynberg M."/>
            <person name="Mandel M.A."/>
            <person name="Kellner E.M."/>
            <person name="Barker B.M."/>
            <person name="Galgiani J.N."/>
            <person name="Orbach M.J."/>
            <person name="Kirkland T.N."/>
            <person name="Cole G.T."/>
            <person name="Henn M.R."/>
            <person name="Birren B.W."/>
            <person name="Taylor J.W."/>
        </authorList>
    </citation>
    <scope>NUCLEOTIDE SEQUENCE [LARGE SCALE GENOMIC DNA]</scope>
    <source>
        <strain evidence="2">RMSCC 3488</strain>
    </source>
</reference>
<dbReference type="Proteomes" id="UP000054567">
    <property type="component" value="Unassembled WGS sequence"/>
</dbReference>
<gene>
    <name evidence="1" type="ORF">CPAG_09829</name>
</gene>